<name>A0A0H5QN00_9EUKA</name>
<feature type="coiled-coil region" evidence="1">
    <location>
        <begin position="84"/>
        <end position="111"/>
    </location>
</feature>
<evidence type="ECO:0000256" key="1">
    <source>
        <dbReference type="SAM" id="Coils"/>
    </source>
</evidence>
<proteinExistence type="predicted"/>
<evidence type="ECO:0000256" key="2">
    <source>
        <dbReference type="SAM" id="MobiDB-lite"/>
    </source>
</evidence>
<feature type="non-terminal residue" evidence="3">
    <location>
        <position position="1"/>
    </location>
</feature>
<evidence type="ECO:0000313" key="3">
    <source>
        <dbReference type="EMBL" id="CRZ03565.1"/>
    </source>
</evidence>
<feature type="compositionally biased region" description="Basic and acidic residues" evidence="2">
    <location>
        <begin position="17"/>
        <end position="26"/>
    </location>
</feature>
<accession>A0A0H5QN00</accession>
<dbReference type="AlphaFoldDB" id="A0A0H5QN00"/>
<dbReference type="EMBL" id="HACM01003123">
    <property type="protein sequence ID" value="CRZ03565.1"/>
    <property type="molecule type" value="Transcribed_RNA"/>
</dbReference>
<keyword evidence="1" id="KW-0175">Coiled coil</keyword>
<feature type="region of interest" description="Disordered" evidence="2">
    <location>
        <begin position="17"/>
        <end position="63"/>
    </location>
</feature>
<organism evidence="3">
    <name type="scientific">Spongospora subterranea</name>
    <dbReference type="NCBI Taxonomy" id="70186"/>
    <lineage>
        <taxon>Eukaryota</taxon>
        <taxon>Sar</taxon>
        <taxon>Rhizaria</taxon>
        <taxon>Endomyxa</taxon>
        <taxon>Phytomyxea</taxon>
        <taxon>Plasmodiophorida</taxon>
        <taxon>Plasmodiophoridae</taxon>
        <taxon>Spongospora</taxon>
    </lineage>
</organism>
<reference evidence="3" key="1">
    <citation type="submission" date="2015-04" db="EMBL/GenBank/DDBJ databases">
        <title>The genome sequence of the plant pathogenic Rhizarian Plasmodiophora brassicae reveals insights in its biotrophic life cycle and the origin of chitin synthesis.</title>
        <authorList>
            <person name="Schwelm A."/>
            <person name="Fogelqvist J."/>
            <person name="Knaust A."/>
            <person name="Julke S."/>
            <person name="Lilja T."/>
            <person name="Dhandapani V."/>
            <person name="Bonilla-Rosso G."/>
            <person name="Karlsson M."/>
            <person name="Shevchenko A."/>
            <person name="Choi S.R."/>
            <person name="Kim H.G."/>
            <person name="Park J.Y."/>
            <person name="Lim Y.P."/>
            <person name="Ludwig-Muller J."/>
            <person name="Dixelius C."/>
        </authorList>
    </citation>
    <scope>NUCLEOTIDE SEQUENCE</scope>
    <source>
        <tissue evidence="3">Potato root galls</tissue>
    </source>
</reference>
<sequence>IIDGKFQIKQKAEHEAAQVAKQRDDAAATLMDASINRRPRKSETTPKRIRRSNSHSDDDADDDQQGEMLSLLAEFVKQWEFPRRQAQLREERRFREENEREERRISQAREDKHLMLELIKTLRQNVFREYAGQLRFFCRKFEFGSTSAMFVKRWFFGKVRRIHISVTTC</sequence>
<protein>
    <submittedName>
        <fullName evidence="3">Uncharacterized protein</fullName>
    </submittedName>
</protein>